<keyword evidence="2" id="KW-1133">Transmembrane helix</keyword>
<dbReference type="RefSeq" id="WP_157735982.1">
    <property type="nucleotide sequence ID" value="NZ_CP018632.1"/>
</dbReference>
<evidence type="ECO:0000256" key="1">
    <source>
        <dbReference type="SAM" id="MobiDB-lite"/>
    </source>
</evidence>
<feature type="transmembrane region" description="Helical" evidence="2">
    <location>
        <begin position="68"/>
        <end position="89"/>
    </location>
</feature>
<evidence type="ECO:0000313" key="3">
    <source>
        <dbReference type="EMBL" id="ASJ72942.1"/>
    </source>
</evidence>
<dbReference type="KEGG" id="gai:IMCC3135_14285"/>
<evidence type="ECO:0000313" key="4">
    <source>
        <dbReference type="Proteomes" id="UP000250079"/>
    </source>
</evidence>
<feature type="region of interest" description="Disordered" evidence="1">
    <location>
        <begin position="101"/>
        <end position="154"/>
    </location>
</feature>
<accession>A0A2Z2NNA3</accession>
<organism evidence="3 4">
    <name type="scientific">Granulosicoccus antarcticus IMCC3135</name>
    <dbReference type="NCBI Taxonomy" id="1192854"/>
    <lineage>
        <taxon>Bacteria</taxon>
        <taxon>Pseudomonadati</taxon>
        <taxon>Pseudomonadota</taxon>
        <taxon>Gammaproteobacteria</taxon>
        <taxon>Chromatiales</taxon>
        <taxon>Granulosicoccaceae</taxon>
        <taxon>Granulosicoccus</taxon>
    </lineage>
</organism>
<reference evidence="3 4" key="1">
    <citation type="submission" date="2016-12" db="EMBL/GenBank/DDBJ databases">
        <authorList>
            <person name="Song W.-J."/>
            <person name="Kurnit D.M."/>
        </authorList>
    </citation>
    <scope>NUCLEOTIDE SEQUENCE [LARGE SCALE GENOMIC DNA]</scope>
    <source>
        <strain evidence="3 4">IMCC3135</strain>
    </source>
</reference>
<feature type="compositionally biased region" description="Basic and acidic residues" evidence="1">
    <location>
        <begin position="114"/>
        <end position="144"/>
    </location>
</feature>
<proteinExistence type="predicted"/>
<evidence type="ECO:0000256" key="2">
    <source>
        <dbReference type="SAM" id="Phobius"/>
    </source>
</evidence>
<name>A0A2Z2NNA3_9GAMM</name>
<gene>
    <name evidence="3" type="ORF">IMCC3135_14285</name>
</gene>
<keyword evidence="2" id="KW-0812">Transmembrane</keyword>
<dbReference type="OrthoDB" id="282116at2"/>
<dbReference type="AlphaFoldDB" id="A0A2Z2NNA3"/>
<dbReference type="Proteomes" id="UP000250079">
    <property type="component" value="Chromosome"/>
</dbReference>
<protein>
    <submittedName>
        <fullName evidence="3">Uncharacterized protein</fullName>
    </submittedName>
</protein>
<keyword evidence="4" id="KW-1185">Reference proteome</keyword>
<dbReference type="EMBL" id="CP018632">
    <property type="protein sequence ID" value="ASJ72942.1"/>
    <property type="molecule type" value="Genomic_DNA"/>
</dbReference>
<sequence>MAMTTDKHTDSGADTPESVAPLARYFLWADSASGVDRFIKYLVWLGVFLFLMDFVWHRHVKVPGEGFYGFHAIAGFLSFTVIVIGARALRLLIRRDENFYAPDGVDSEEYPEAGTERLSHADRTQESLMTLRDEMLGRKPKSESQDNGQGGASS</sequence>
<keyword evidence="2" id="KW-0472">Membrane</keyword>
<feature type="transmembrane region" description="Helical" evidence="2">
    <location>
        <begin position="38"/>
        <end position="56"/>
    </location>
</feature>